<sequence length="66" mass="7333">MSEGERARLGEVEDEEEEESVEDEDFGETEVEDALKDSSEVTQGSNLAPTNKPLVSQYDPSLLKIM</sequence>
<feature type="compositionally biased region" description="Polar residues" evidence="1">
    <location>
        <begin position="40"/>
        <end position="49"/>
    </location>
</feature>
<feature type="compositionally biased region" description="Acidic residues" evidence="1">
    <location>
        <begin position="12"/>
        <end position="32"/>
    </location>
</feature>
<organism evidence="2 3">
    <name type="scientific">Austropuccinia psidii MF-1</name>
    <dbReference type="NCBI Taxonomy" id="1389203"/>
    <lineage>
        <taxon>Eukaryota</taxon>
        <taxon>Fungi</taxon>
        <taxon>Dikarya</taxon>
        <taxon>Basidiomycota</taxon>
        <taxon>Pucciniomycotina</taxon>
        <taxon>Pucciniomycetes</taxon>
        <taxon>Pucciniales</taxon>
        <taxon>Sphaerophragmiaceae</taxon>
        <taxon>Austropuccinia</taxon>
    </lineage>
</organism>
<evidence type="ECO:0000313" key="2">
    <source>
        <dbReference type="EMBL" id="MBW0498179.1"/>
    </source>
</evidence>
<evidence type="ECO:0000256" key="1">
    <source>
        <dbReference type="SAM" id="MobiDB-lite"/>
    </source>
</evidence>
<accession>A0A9Q3D7F4</accession>
<comment type="caution">
    <text evidence="2">The sequence shown here is derived from an EMBL/GenBank/DDBJ whole genome shotgun (WGS) entry which is preliminary data.</text>
</comment>
<dbReference type="Proteomes" id="UP000765509">
    <property type="component" value="Unassembled WGS sequence"/>
</dbReference>
<feature type="region of interest" description="Disordered" evidence="1">
    <location>
        <begin position="1"/>
        <end position="66"/>
    </location>
</feature>
<feature type="compositionally biased region" description="Basic and acidic residues" evidence="1">
    <location>
        <begin position="1"/>
        <end position="11"/>
    </location>
</feature>
<dbReference type="EMBL" id="AVOT02014602">
    <property type="protein sequence ID" value="MBW0498179.1"/>
    <property type="molecule type" value="Genomic_DNA"/>
</dbReference>
<dbReference type="AlphaFoldDB" id="A0A9Q3D7F4"/>
<evidence type="ECO:0000313" key="3">
    <source>
        <dbReference type="Proteomes" id="UP000765509"/>
    </source>
</evidence>
<gene>
    <name evidence="2" type="ORF">O181_037894</name>
</gene>
<protein>
    <submittedName>
        <fullName evidence="2">Uncharacterized protein</fullName>
    </submittedName>
</protein>
<keyword evidence="3" id="KW-1185">Reference proteome</keyword>
<proteinExistence type="predicted"/>
<name>A0A9Q3D7F4_9BASI</name>
<reference evidence="2" key="1">
    <citation type="submission" date="2021-03" db="EMBL/GenBank/DDBJ databases">
        <title>Draft genome sequence of rust myrtle Austropuccinia psidii MF-1, a brazilian biotype.</title>
        <authorList>
            <person name="Quecine M.C."/>
            <person name="Pachon D.M.R."/>
            <person name="Bonatelli M.L."/>
            <person name="Correr F.H."/>
            <person name="Franceschini L.M."/>
            <person name="Leite T.F."/>
            <person name="Margarido G.R.A."/>
            <person name="Almeida C.A."/>
            <person name="Ferrarezi J.A."/>
            <person name="Labate C.A."/>
        </authorList>
    </citation>
    <scope>NUCLEOTIDE SEQUENCE</scope>
    <source>
        <strain evidence="2">MF-1</strain>
    </source>
</reference>